<reference evidence="1 2" key="1">
    <citation type="submission" date="2024-03" db="EMBL/GenBank/DDBJ databases">
        <title>The Acrasis kona genome and developmental transcriptomes reveal deep origins of eukaryotic multicellular pathways.</title>
        <authorList>
            <person name="Sheikh S."/>
            <person name="Fu C.-J."/>
            <person name="Brown M.W."/>
            <person name="Baldauf S.L."/>
        </authorList>
    </citation>
    <scope>NUCLEOTIDE SEQUENCE [LARGE SCALE GENOMIC DNA]</scope>
    <source>
        <strain evidence="1 2">ATCC MYA-3509</strain>
    </source>
</reference>
<dbReference type="GO" id="GO:0032039">
    <property type="term" value="C:integrator complex"/>
    <property type="evidence" value="ECO:0007669"/>
    <property type="project" value="InterPro"/>
</dbReference>
<accession>A0AAW2ZAV2</accession>
<evidence type="ECO:0000313" key="2">
    <source>
        <dbReference type="Proteomes" id="UP001431209"/>
    </source>
</evidence>
<keyword evidence="2" id="KW-1185">Reference proteome</keyword>
<proteinExistence type="predicted"/>
<dbReference type="Proteomes" id="UP001431209">
    <property type="component" value="Unassembled WGS sequence"/>
</dbReference>
<dbReference type="GO" id="GO:0034472">
    <property type="term" value="P:snRNA 3'-end processing"/>
    <property type="evidence" value="ECO:0007669"/>
    <property type="project" value="TreeGrafter"/>
</dbReference>
<comment type="caution">
    <text evidence="1">The sequence shown here is derived from an EMBL/GenBank/DDBJ whole genome shotgun (WGS) entry which is preliminary data.</text>
</comment>
<gene>
    <name evidence="1" type="ORF">AKO1_004123</name>
</gene>
<dbReference type="InterPro" id="IPR029321">
    <property type="entry name" value="INTS2"/>
</dbReference>
<feature type="non-terminal residue" evidence="1">
    <location>
        <position position="318"/>
    </location>
</feature>
<evidence type="ECO:0000313" key="1">
    <source>
        <dbReference type="EMBL" id="KAL0485812.1"/>
    </source>
</evidence>
<dbReference type="PANTHER" id="PTHR28608:SF1">
    <property type="entry name" value="INTEGRATOR COMPLEX SUBUNIT 2"/>
    <property type="match status" value="1"/>
</dbReference>
<dbReference type="AlphaFoldDB" id="A0AAW2ZAV2"/>
<dbReference type="Pfam" id="PF14750">
    <property type="entry name" value="INTS2"/>
    <property type="match status" value="1"/>
</dbReference>
<protein>
    <submittedName>
        <fullName evidence="1">Uncharacterized protein</fullName>
    </submittedName>
</protein>
<dbReference type="EMBL" id="JAOPGA020001171">
    <property type="protein sequence ID" value="KAL0485812.1"/>
    <property type="molecule type" value="Genomic_DNA"/>
</dbReference>
<organism evidence="1 2">
    <name type="scientific">Acrasis kona</name>
    <dbReference type="NCBI Taxonomy" id="1008807"/>
    <lineage>
        <taxon>Eukaryota</taxon>
        <taxon>Discoba</taxon>
        <taxon>Heterolobosea</taxon>
        <taxon>Tetramitia</taxon>
        <taxon>Eutetramitia</taxon>
        <taxon>Acrasidae</taxon>
        <taxon>Acrasis</taxon>
    </lineage>
</organism>
<dbReference type="PANTHER" id="PTHR28608">
    <property type="entry name" value="INTEGRATOR COMPLEX SUBUNIT 2"/>
    <property type="match status" value="1"/>
</dbReference>
<sequence length="318" mass="36805">MNNEPALKLLSTLSKRVSQRIKSACFKYKRLPGLCLDMIISNDKDVIDQLSACLNDGDKSSFLFEHLKQHDVPKIKQVLKTKLFNQDHSQNQARFCAILRVCCGLSTFSNLCIFNTLEEWQQLDTLLDQQQSNKNRSCQLILCLCLLCMSQDQEITRLYLRQLVEKFYKADLCMESILLLATNFHAQLYGSIAWWNYNTAKLNPSHEVVQLNSDRMESLRGMFVDELIGVDVLANKILKIAPKVVVVTNTSDKWFVLRCINRMLKSKLFRTHHVDAGDWIFQQLHFSTDQMKTPSTMHKIIKELVLNCMPHPNHSFCM</sequence>
<name>A0AAW2ZAV2_9EUKA</name>